<evidence type="ECO:0000313" key="4">
    <source>
        <dbReference type="Proteomes" id="UP001275084"/>
    </source>
</evidence>
<protein>
    <recommendedName>
        <fullName evidence="5">Protein phosphatase 4 core regulatory subunit R2</fullName>
    </recommendedName>
</protein>
<dbReference type="GO" id="GO:0005634">
    <property type="term" value="C:nucleus"/>
    <property type="evidence" value="ECO:0007669"/>
    <property type="project" value="TreeGrafter"/>
</dbReference>
<reference evidence="3" key="2">
    <citation type="submission" date="2023-06" db="EMBL/GenBank/DDBJ databases">
        <authorList>
            <consortium name="Lawrence Berkeley National Laboratory"/>
            <person name="Haridas S."/>
            <person name="Hensen N."/>
            <person name="Bonometti L."/>
            <person name="Westerberg I."/>
            <person name="Brannstrom I.O."/>
            <person name="Guillou S."/>
            <person name="Cros-Aarteil S."/>
            <person name="Calhoun S."/>
            <person name="Kuo A."/>
            <person name="Mondo S."/>
            <person name="Pangilinan J."/>
            <person name="Riley R."/>
            <person name="Labutti K."/>
            <person name="Andreopoulos B."/>
            <person name="Lipzen A."/>
            <person name="Chen C."/>
            <person name="Yanf M."/>
            <person name="Daum C."/>
            <person name="Ng V."/>
            <person name="Clum A."/>
            <person name="Steindorff A."/>
            <person name="Ohm R."/>
            <person name="Martin F."/>
            <person name="Silar P."/>
            <person name="Natvig D."/>
            <person name="Lalanne C."/>
            <person name="Gautier V."/>
            <person name="Ament-Velasquez S.L."/>
            <person name="Kruys A."/>
            <person name="Hutchinson M.I."/>
            <person name="Powell A.J."/>
            <person name="Barry K."/>
            <person name="Miller A.N."/>
            <person name="Grigoriev I.V."/>
            <person name="Debuchy R."/>
            <person name="Gladieux P."/>
            <person name="Thoren M.H."/>
            <person name="Johannesson H."/>
        </authorList>
    </citation>
    <scope>NUCLEOTIDE SEQUENCE</scope>
    <source>
        <strain evidence="3">CBS 955.72</strain>
    </source>
</reference>
<feature type="region of interest" description="Disordered" evidence="2">
    <location>
        <begin position="285"/>
        <end position="394"/>
    </location>
</feature>
<dbReference type="InterPro" id="IPR015267">
    <property type="entry name" value="PPP4R2"/>
</dbReference>
<proteinExistence type="inferred from homology"/>
<dbReference type="AlphaFoldDB" id="A0AAJ0M8G7"/>
<keyword evidence="4" id="KW-1185">Reference proteome</keyword>
<comment type="caution">
    <text evidence="3">The sequence shown here is derived from an EMBL/GenBank/DDBJ whole genome shotgun (WGS) entry which is preliminary data.</text>
</comment>
<dbReference type="GO" id="GO:0019888">
    <property type="term" value="F:protein phosphatase regulator activity"/>
    <property type="evidence" value="ECO:0007669"/>
    <property type="project" value="InterPro"/>
</dbReference>
<feature type="compositionally biased region" description="Low complexity" evidence="2">
    <location>
        <begin position="67"/>
        <end position="87"/>
    </location>
</feature>
<gene>
    <name evidence="3" type="ORF">B0T25DRAFT_523034</name>
</gene>
<dbReference type="GO" id="GO:0005737">
    <property type="term" value="C:cytoplasm"/>
    <property type="evidence" value="ECO:0007669"/>
    <property type="project" value="TreeGrafter"/>
</dbReference>
<evidence type="ECO:0000313" key="3">
    <source>
        <dbReference type="EMBL" id="KAK3341785.1"/>
    </source>
</evidence>
<feature type="compositionally biased region" description="Basic and acidic residues" evidence="2">
    <location>
        <begin position="574"/>
        <end position="589"/>
    </location>
</feature>
<sequence length="647" mass="66846">MADMEIETEDDILRKASVDGSMDYSSWPALLPIVITRIEKIAHHEFPIPHIPPPQPLARPPSPRFLAPLPSSDPIDAPSSSDTTPSSQETNKENANPSPVHSHSGRAGAINTSLSSSTLLPSSSPLQAHAALPLLQPPAPLDEQQLPELHPPAGTAPTLPTPVIALLNEVTSTLALNFAQYPPHTIQRLAELVLRPRQQYRSLIAYLHALDRVVHVTSGANVYPLPPAIPDLSAMTLLANGASAGAGGGLTINTAAANNIGSDEALGGALLTPIPWLARRVNGGGGGVGGGSSEDGSSDAGSGSPLSSGSSSGGGSVGPAPLPQQQQQVQQSQPQQTQAQPQTSQQPQAQNRPATSSGNNSPSSTSNGRKLEGQVRTESTETIEGPNGMGSIETVSVSVNGIPSMGAGAVLAQRGVTQGELLRQEQRAGVVPMSQLARHGQQQQPHGQTSTTAAADEDAAMSEDGIDYPNGDEAHDGDSEDEIPHARGPEEIGAADMGPQPASTSDYVVGPDGTAEMRGIDVEAAVGRPSIQPRSPPTLTVGVTRGDGAEGAVPRSPKREAADEIESAASKKRVKEEEEKELELKRDAEGDVAIGDPVPGVSEAEPVVQEKEEEEGEEDKKMAGTDGGDDSGGRTEGEGGLKEVKSV</sequence>
<feature type="compositionally biased region" description="Basic and acidic residues" evidence="2">
    <location>
        <begin position="472"/>
        <end position="490"/>
    </location>
</feature>
<feature type="compositionally biased region" description="Basic and acidic residues" evidence="2">
    <location>
        <begin position="369"/>
        <end position="379"/>
    </location>
</feature>
<feature type="region of interest" description="Disordered" evidence="2">
    <location>
        <begin position="138"/>
        <end position="157"/>
    </location>
</feature>
<reference evidence="3" key="1">
    <citation type="journal article" date="2023" name="Mol. Phylogenet. Evol.">
        <title>Genome-scale phylogeny and comparative genomics of the fungal order Sordariales.</title>
        <authorList>
            <person name="Hensen N."/>
            <person name="Bonometti L."/>
            <person name="Westerberg I."/>
            <person name="Brannstrom I.O."/>
            <person name="Guillou S."/>
            <person name="Cros-Aarteil S."/>
            <person name="Calhoun S."/>
            <person name="Haridas S."/>
            <person name="Kuo A."/>
            <person name="Mondo S."/>
            <person name="Pangilinan J."/>
            <person name="Riley R."/>
            <person name="LaButti K."/>
            <person name="Andreopoulos B."/>
            <person name="Lipzen A."/>
            <person name="Chen C."/>
            <person name="Yan M."/>
            <person name="Daum C."/>
            <person name="Ng V."/>
            <person name="Clum A."/>
            <person name="Steindorff A."/>
            <person name="Ohm R.A."/>
            <person name="Martin F."/>
            <person name="Silar P."/>
            <person name="Natvig D.O."/>
            <person name="Lalanne C."/>
            <person name="Gautier V."/>
            <person name="Ament-Velasquez S.L."/>
            <person name="Kruys A."/>
            <person name="Hutchinson M.I."/>
            <person name="Powell A.J."/>
            <person name="Barry K."/>
            <person name="Miller A.N."/>
            <person name="Grigoriev I.V."/>
            <person name="Debuchy R."/>
            <person name="Gladieux P."/>
            <person name="Hiltunen Thoren M."/>
            <person name="Johannesson H."/>
        </authorList>
    </citation>
    <scope>NUCLEOTIDE SEQUENCE</scope>
    <source>
        <strain evidence="3">CBS 955.72</strain>
    </source>
</reference>
<comment type="similarity">
    <text evidence="1">Belongs to the PPP4R2 family.</text>
</comment>
<evidence type="ECO:0000256" key="1">
    <source>
        <dbReference type="ARBA" id="ARBA00009207"/>
    </source>
</evidence>
<feature type="compositionally biased region" description="Basic and acidic residues" evidence="2">
    <location>
        <begin position="631"/>
        <end position="647"/>
    </location>
</feature>
<dbReference type="GO" id="GO:0030289">
    <property type="term" value="C:protein phosphatase 4 complex"/>
    <property type="evidence" value="ECO:0007669"/>
    <property type="project" value="InterPro"/>
</dbReference>
<organism evidence="3 4">
    <name type="scientific">Lasiosphaeria hispida</name>
    <dbReference type="NCBI Taxonomy" id="260671"/>
    <lineage>
        <taxon>Eukaryota</taxon>
        <taxon>Fungi</taxon>
        <taxon>Dikarya</taxon>
        <taxon>Ascomycota</taxon>
        <taxon>Pezizomycotina</taxon>
        <taxon>Sordariomycetes</taxon>
        <taxon>Sordariomycetidae</taxon>
        <taxon>Sordariales</taxon>
        <taxon>Lasiosphaeriaceae</taxon>
        <taxon>Lasiosphaeria</taxon>
    </lineage>
</organism>
<feature type="compositionally biased region" description="Pro residues" evidence="2">
    <location>
        <begin position="49"/>
        <end position="63"/>
    </location>
</feature>
<evidence type="ECO:0008006" key="5">
    <source>
        <dbReference type="Google" id="ProtNLM"/>
    </source>
</evidence>
<feature type="compositionally biased region" description="Low complexity" evidence="2">
    <location>
        <begin position="141"/>
        <end position="157"/>
    </location>
</feature>
<feature type="compositionally biased region" description="Acidic residues" evidence="2">
    <location>
        <begin position="455"/>
        <end position="466"/>
    </location>
</feature>
<feature type="region of interest" description="Disordered" evidence="2">
    <location>
        <begin position="47"/>
        <end position="122"/>
    </location>
</feature>
<dbReference type="Proteomes" id="UP001275084">
    <property type="component" value="Unassembled WGS sequence"/>
</dbReference>
<feature type="compositionally biased region" description="Low complexity" evidence="2">
    <location>
        <begin position="294"/>
        <end position="310"/>
    </location>
</feature>
<feature type="compositionally biased region" description="Low complexity" evidence="2">
    <location>
        <begin position="112"/>
        <end position="122"/>
    </location>
</feature>
<feature type="region of interest" description="Disordered" evidence="2">
    <location>
        <begin position="434"/>
        <end position="647"/>
    </location>
</feature>
<dbReference type="PANTHER" id="PTHR16487:SF0">
    <property type="entry name" value="PROTEIN PHOSPHATASE 4 REGULATORY SUBUNIT 2-RELATED"/>
    <property type="match status" value="1"/>
</dbReference>
<name>A0AAJ0M8G7_9PEZI</name>
<evidence type="ECO:0000256" key="2">
    <source>
        <dbReference type="SAM" id="MobiDB-lite"/>
    </source>
</evidence>
<dbReference type="EMBL" id="JAUIQD010000008">
    <property type="protein sequence ID" value="KAK3341785.1"/>
    <property type="molecule type" value="Genomic_DNA"/>
</dbReference>
<dbReference type="PANTHER" id="PTHR16487">
    <property type="entry name" value="PPP4R2-RELATED PROTEIN"/>
    <property type="match status" value="1"/>
</dbReference>
<feature type="compositionally biased region" description="Low complexity" evidence="2">
    <location>
        <begin position="323"/>
        <end position="368"/>
    </location>
</feature>
<accession>A0AAJ0M8G7</accession>